<dbReference type="Pfam" id="PF01610">
    <property type="entry name" value="DDE_Tnp_ISL3"/>
    <property type="match status" value="1"/>
</dbReference>
<evidence type="ECO:0000313" key="3">
    <source>
        <dbReference type="EMBL" id="BDP44255.1"/>
    </source>
</evidence>
<dbReference type="Proteomes" id="UP001064971">
    <property type="component" value="Plasmid pDAETH-2"/>
</dbReference>
<organism evidence="3 4">
    <name type="scientific">Deinococcus aetherius</name>
    <dbReference type="NCBI Taxonomy" id="200252"/>
    <lineage>
        <taxon>Bacteria</taxon>
        <taxon>Thermotogati</taxon>
        <taxon>Deinococcota</taxon>
        <taxon>Deinococci</taxon>
        <taxon>Deinococcales</taxon>
        <taxon>Deinococcaceae</taxon>
        <taxon>Deinococcus</taxon>
    </lineage>
</organism>
<proteinExistence type="predicted"/>
<dbReference type="InterPro" id="IPR002560">
    <property type="entry name" value="Transposase_DDE"/>
</dbReference>
<feature type="compositionally biased region" description="Basic and acidic residues" evidence="1">
    <location>
        <begin position="1"/>
        <end position="20"/>
    </location>
</feature>
<keyword evidence="4" id="KW-1185">Reference proteome</keyword>
<gene>
    <name evidence="3" type="ORF">DAETH_42240</name>
</gene>
<protein>
    <recommendedName>
        <fullName evidence="2">Transposase IS204/IS1001/IS1096/IS1165 DDE domain-containing protein</fullName>
    </recommendedName>
</protein>
<dbReference type="EMBL" id="AP026562">
    <property type="protein sequence ID" value="BDP44255.1"/>
    <property type="molecule type" value="Genomic_DNA"/>
</dbReference>
<evidence type="ECO:0000256" key="1">
    <source>
        <dbReference type="SAM" id="MobiDB-lite"/>
    </source>
</evidence>
<dbReference type="PANTHER" id="PTHR33498">
    <property type="entry name" value="TRANSPOSASE FOR INSERTION SEQUENCE ELEMENT IS1557"/>
    <property type="match status" value="1"/>
</dbReference>
<keyword evidence="3" id="KW-0614">Plasmid</keyword>
<dbReference type="InterPro" id="IPR047951">
    <property type="entry name" value="Transpos_ISL3"/>
</dbReference>
<feature type="region of interest" description="Disordered" evidence="1">
    <location>
        <begin position="1"/>
        <end position="23"/>
    </location>
</feature>
<feature type="domain" description="Transposase IS204/IS1001/IS1096/IS1165 DDE" evidence="2">
    <location>
        <begin position="35"/>
        <end position="155"/>
    </location>
</feature>
<accession>A0ABM8AKB0</accession>
<dbReference type="RefSeq" id="WP_264778120.1">
    <property type="nucleotide sequence ID" value="NZ_AP026562.1"/>
</dbReference>
<geneLocation type="plasmid" evidence="3 4">
    <name>pDAETH-2</name>
</geneLocation>
<dbReference type="PANTHER" id="PTHR33498:SF1">
    <property type="entry name" value="TRANSPOSASE FOR INSERTION SEQUENCE ELEMENT IS1557"/>
    <property type="match status" value="1"/>
</dbReference>
<name>A0ABM8AKB0_9DEIO</name>
<sequence>MLARRIEEAEHPEGRPERPAVKGPWKKSDFLAGQIVWLLLNDDDRLQERDRTLFDKLKEKCPDLIALRQLAQGFRHLMREGTEADLDAWLTAAKESNFQDVRSFAVGLTRERAAFLAAVTLPWSNGPTEGVVNKIKLVKRQMYGRGSFELLRRRVLLAA</sequence>
<evidence type="ECO:0000259" key="2">
    <source>
        <dbReference type="Pfam" id="PF01610"/>
    </source>
</evidence>
<reference evidence="3" key="1">
    <citation type="submission" date="2022-07" db="EMBL/GenBank/DDBJ databases">
        <title>Complete Genome Sequence of the Radioresistant Bacterium Deinococcus aetherius ST0316, Isolated from the Air Dust collected in Lower Stratosphere above Japan.</title>
        <authorList>
            <person name="Satoh K."/>
            <person name="Hagiwara K."/>
            <person name="Katsumata K."/>
            <person name="Kubo A."/>
            <person name="Yokobori S."/>
            <person name="Yamagishi A."/>
            <person name="Oono Y."/>
            <person name="Narumi I."/>
        </authorList>
    </citation>
    <scope>NUCLEOTIDE SEQUENCE</scope>
    <source>
        <strain evidence="3">ST0316</strain>
        <plasmid evidence="3">pDAETH-2</plasmid>
    </source>
</reference>
<evidence type="ECO:0000313" key="4">
    <source>
        <dbReference type="Proteomes" id="UP001064971"/>
    </source>
</evidence>